<feature type="domain" description="NERD" evidence="2">
    <location>
        <begin position="55"/>
        <end position="165"/>
    </location>
</feature>
<organism evidence="3 4">
    <name type="scientific">Bacillus infantis</name>
    <dbReference type="NCBI Taxonomy" id="324767"/>
    <lineage>
        <taxon>Bacteria</taxon>
        <taxon>Bacillati</taxon>
        <taxon>Bacillota</taxon>
        <taxon>Bacilli</taxon>
        <taxon>Bacillales</taxon>
        <taxon>Bacillaceae</taxon>
        <taxon>Bacillus</taxon>
    </lineage>
</organism>
<dbReference type="Proteomes" id="UP000322139">
    <property type="component" value="Unassembled WGS sequence"/>
</dbReference>
<dbReference type="PROSITE" id="PS50965">
    <property type="entry name" value="NERD"/>
    <property type="match status" value="1"/>
</dbReference>
<comment type="caution">
    <text evidence="3">The sequence shown here is derived from an EMBL/GenBank/DDBJ whole genome shotgun (WGS) entry which is preliminary data.</text>
</comment>
<proteinExistence type="predicted"/>
<name>A0A5D4RMQ9_9BACI</name>
<reference evidence="3 4" key="1">
    <citation type="submission" date="2019-08" db="EMBL/GenBank/DDBJ databases">
        <title>Bacillus genomes from the desert of Cuatro Cienegas, Coahuila.</title>
        <authorList>
            <person name="Olmedo-Alvarez G."/>
        </authorList>
    </citation>
    <scope>NUCLEOTIDE SEQUENCE [LARGE SCALE GENOMIC DNA]</scope>
    <source>
        <strain evidence="3 4">CH446_14T</strain>
    </source>
</reference>
<protein>
    <submittedName>
        <fullName evidence="3">NERD domain-containing protein</fullName>
    </submittedName>
</protein>
<evidence type="ECO:0000313" key="3">
    <source>
        <dbReference type="EMBL" id="TYS52230.1"/>
    </source>
</evidence>
<evidence type="ECO:0000313" key="4">
    <source>
        <dbReference type="Proteomes" id="UP000322139"/>
    </source>
</evidence>
<feature type="compositionally biased region" description="Polar residues" evidence="1">
    <location>
        <begin position="317"/>
        <end position="329"/>
    </location>
</feature>
<dbReference type="EMBL" id="VTER01000001">
    <property type="protein sequence ID" value="TYS52230.1"/>
    <property type="molecule type" value="Genomic_DNA"/>
</dbReference>
<feature type="region of interest" description="Disordered" evidence="1">
    <location>
        <begin position="314"/>
        <end position="336"/>
    </location>
</feature>
<gene>
    <name evidence="3" type="ORF">FZD51_01980</name>
</gene>
<evidence type="ECO:0000259" key="2">
    <source>
        <dbReference type="PROSITE" id="PS50965"/>
    </source>
</evidence>
<evidence type="ECO:0000256" key="1">
    <source>
        <dbReference type="SAM" id="MobiDB-lite"/>
    </source>
</evidence>
<dbReference type="InterPro" id="IPR011528">
    <property type="entry name" value="NERD"/>
</dbReference>
<dbReference type="AlphaFoldDB" id="A0A5D4RMQ9"/>
<accession>A0A5D4RMQ9</accession>
<dbReference type="Pfam" id="PF08378">
    <property type="entry name" value="NERD"/>
    <property type="match status" value="1"/>
</dbReference>
<sequence>MAFFGDGAVIKWNGKEECYLRKERAESTELRILKSLGARVQLATPDAKQLDILLKGWKGEEEFDRWVNTIVEDWHILNDLLLSHQGTIFQVDSLIFSGTALYLFEIKNYQGDFYIQGDAWYTFSGNEIKNPILQLKRTENLMRQLLKEHGFDVRIEANLIFVNPEFCLLQAPKNLPIILPGQMNRFREKLLNQTSPIKHSYSNLAKKLVSLHMKEDPFPRNYHYSYEKLQKGLICPHCRGFYQQIHHSFLLCGICGERQTLEDAVLGAVEEIRLLFPGRTITTPLLIDWCRIIKDRRTIQRVLKKHYDFKGRGKSARYTNRGNTQSPGGQPTVFKL</sequence>